<dbReference type="Pfam" id="PF00582">
    <property type="entry name" value="Usp"/>
    <property type="match status" value="1"/>
</dbReference>
<dbReference type="PANTHER" id="PTHR46553">
    <property type="entry name" value="ADENINE NUCLEOTIDE ALPHA HYDROLASES-LIKE SUPERFAMILY PROTEIN"/>
    <property type="match status" value="1"/>
</dbReference>
<evidence type="ECO:0000259" key="2">
    <source>
        <dbReference type="Pfam" id="PF00582"/>
    </source>
</evidence>
<dbReference type="InterPro" id="IPR014729">
    <property type="entry name" value="Rossmann-like_a/b/a_fold"/>
</dbReference>
<protein>
    <submittedName>
        <fullName evidence="3">Universal stress protein</fullName>
    </submittedName>
</protein>
<dbReference type="Proteomes" id="UP001501624">
    <property type="component" value="Unassembled WGS sequence"/>
</dbReference>
<comment type="similarity">
    <text evidence="1">Belongs to the universal stress protein A family.</text>
</comment>
<dbReference type="EMBL" id="BAABCM010000001">
    <property type="protein sequence ID" value="GAA3795192.1"/>
    <property type="molecule type" value="Genomic_DNA"/>
</dbReference>
<keyword evidence="4" id="KW-1185">Reference proteome</keyword>
<accession>A0ABP7HHR9</accession>
<dbReference type="RefSeq" id="WP_237340128.1">
    <property type="nucleotide sequence ID" value="NZ_BAABCM010000001.1"/>
</dbReference>
<evidence type="ECO:0000313" key="3">
    <source>
        <dbReference type="EMBL" id="GAA3795192.1"/>
    </source>
</evidence>
<name>A0ABP7HHR9_9PSEU</name>
<evidence type="ECO:0000256" key="1">
    <source>
        <dbReference type="ARBA" id="ARBA00008791"/>
    </source>
</evidence>
<reference evidence="4" key="1">
    <citation type="journal article" date="2019" name="Int. J. Syst. Evol. Microbiol.">
        <title>The Global Catalogue of Microorganisms (GCM) 10K type strain sequencing project: providing services to taxonomists for standard genome sequencing and annotation.</title>
        <authorList>
            <consortium name="The Broad Institute Genomics Platform"/>
            <consortium name="The Broad Institute Genome Sequencing Center for Infectious Disease"/>
            <person name="Wu L."/>
            <person name="Ma J."/>
        </authorList>
    </citation>
    <scope>NUCLEOTIDE SEQUENCE [LARGE SCALE GENOMIC DNA]</scope>
    <source>
        <strain evidence="4">JCM 17017</strain>
    </source>
</reference>
<comment type="caution">
    <text evidence="3">The sequence shown here is derived from an EMBL/GenBank/DDBJ whole genome shotgun (WGS) entry which is preliminary data.</text>
</comment>
<gene>
    <name evidence="3" type="ORF">GCM10022380_10230</name>
</gene>
<dbReference type="Gene3D" id="3.40.50.620">
    <property type="entry name" value="HUPs"/>
    <property type="match status" value="1"/>
</dbReference>
<evidence type="ECO:0000313" key="4">
    <source>
        <dbReference type="Proteomes" id="UP001501624"/>
    </source>
</evidence>
<organism evidence="3 4">
    <name type="scientific">Amycolatopsis tucumanensis</name>
    <dbReference type="NCBI Taxonomy" id="401106"/>
    <lineage>
        <taxon>Bacteria</taxon>
        <taxon>Bacillati</taxon>
        <taxon>Actinomycetota</taxon>
        <taxon>Actinomycetes</taxon>
        <taxon>Pseudonocardiales</taxon>
        <taxon>Pseudonocardiaceae</taxon>
        <taxon>Amycolatopsis</taxon>
    </lineage>
</organism>
<dbReference type="PANTHER" id="PTHR46553:SF3">
    <property type="entry name" value="ADENINE NUCLEOTIDE ALPHA HYDROLASES-LIKE SUPERFAMILY PROTEIN"/>
    <property type="match status" value="1"/>
</dbReference>
<sequence>MASIVVGVDGSAGSAEALRWAITEAAPTGRDVVAVNVWSYAGGGEAAEAVRLAHRHALDELIDRVHTGAPEVPVQREIVEGDPVRMLLSVSSDAAMLVLGSHGYGRLSRALLGSVGAQCLRHARCPVVIIPARRTAGHRPSEVDAHVGRVS</sequence>
<dbReference type="InterPro" id="IPR006015">
    <property type="entry name" value="Universal_stress_UspA"/>
</dbReference>
<dbReference type="SUPFAM" id="SSF52402">
    <property type="entry name" value="Adenine nucleotide alpha hydrolases-like"/>
    <property type="match status" value="1"/>
</dbReference>
<proteinExistence type="inferred from homology"/>
<feature type="domain" description="UspA" evidence="2">
    <location>
        <begin position="3"/>
        <end position="131"/>
    </location>
</feature>
<dbReference type="PRINTS" id="PR01438">
    <property type="entry name" value="UNVRSLSTRESS"/>
</dbReference>
<dbReference type="InterPro" id="IPR006016">
    <property type="entry name" value="UspA"/>
</dbReference>